<gene>
    <name evidence="2" type="ORF">NRB20_28370</name>
</gene>
<dbReference type="Gene3D" id="3.10.450.50">
    <property type="match status" value="1"/>
</dbReference>
<evidence type="ECO:0000313" key="2">
    <source>
        <dbReference type="EMBL" id="MQY19743.1"/>
    </source>
</evidence>
<protein>
    <recommendedName>
        <fullName evidence="1">SnoaL-like domain-containing protein</fullName>
    </recommendedName>
</protein>
<accession>A0A7K0D1Z6</accession>
<dbReference type="RefSeq" id="WP_194289844.1">
    <property type="nucleotide sequence ID" value="NZ_WEGK01000005.1"/>
</dbReference>
<dbReference type="EMBL" id="WEGK01000005">
    <property type="protein sequence ID" value="MQY19743.1"/>
    <property type="molecule type" value="Genomic_DNA"/>
</dbReference>
<evidence type="ECO:0000259" key="1">
    <source>
        <dbReference type="Pfam" id="PF12680"/>
    </source>
</evidence>
<sequence>MDRTVVVRYRTRDDARDENRRLIEEVFAQLHREQPAGVTYSAFELGDSGQFVHTATTTDGALSELETFRRFQSDAGSRVVAAPEAQTATVIGAYRPVPASVPVAVAFVEAFGRRDLVTMTAMLHEDVVFDSPRTHLTGAADVSAAIGEFAEAVTGVDILDAFGDDERALVVYDMHTGPFGTLRTVDHITVRGDRIASDTVVFDTARLSR</sequence>
<feature type="domain" description="SnoaL-like" evidence="1">
    <location>
        <begin position="106"/>
        <end position="196"/>
    </location>
</feature>
<keyword evidence="3" id="KW-1185">Reference proteome</keyword>
<dbReference type="SUPFAM" id="SSF54427">
    <property type="entry name" value="NTF2-like"/>
    <property type="match status" value="1"/>
</dbReference>
<name>A0A7K0D1Z6_9NOCA</name>
<proteinExistence type="predicted"/>
<dbReference type="InterPro" id="IPR032710">
    <property type="entry name" value="NTF2-like_dom_sf"/>
</dbReference>
<comment type="caution">
    <text evidence="2">The sequence shown here is derived from an EMBL/GenBank/DDBJ whole genome shotgun (WGS) entry which is preliminary data.</text>
</comment>
<dbReference type="InterPro" id="IPR037401">
    <property type="entry name" value="SnoaL-like"/>
</dbReference>
<reference evidence="2 3" key="1">
    <citation type="submission" date="2019-10" db="EMBL/GenBank/DDBJ databases">
        <title>Nocardia macrotermitis sp. nov. and Nocardia aurantia sp. nov., isolated from the gut of fungus growing-termite Macrotermes natalensis.</title>
        <authorList>
            <person name="Benndorf R."/>
            <person name="Schwitalla J."/>
            <person name="Martin K."/>
            <person name="De Beer W."/>
            <person name="Kaster A.-K."/>
            <person name="Vollmers J."/>
            <person name="Poulsen M."/>
            <person name="Beemelmanns C."/>
        </authorList>
    </citation>
    <scope>NUCLEOTIDE SEQUENCE [LARGE SCALE GENOMIC DNA]</scope>
    <source>
        <strain evidence="2 3">RB20</strain>
    </source>
</reference>
<organism evidence="2 3">
    <name type="scientific">Nocardia macrotermitis</name>
    <dbReference type="NCBI Taxonomy" id="2585198"/>
    <lineage>
        <taxon>Bacteria</taxon>
        <taxon>Bacillati</taxon>
        <taxon>Actinomycetota</taxon>
        <taxon>Actinomycetes</taxon>
        <taxon>Mycobacteriales</taxon>
        <taxon>Nocardiaceae</taxon>
        <taxon>Nocardia</taxon>
    </lineage>
</organism>
<dbReference type="Pfam" id="PF12680">
    <property type="entry name" value="SnoaL_2"/>
    <property type="match status" value="1"/>
</dbReference>
<dbReference type="AlphaFoldDB" id="A0A7K0D1Z6"/>
<dbReference type="Proteomes" id="UP000438448">
    <property type="component" value="Unassembled WGS sequence"/>
</dbReference>
<evidence type="ECO:0000313" key="3">
    <source>
        <dbReference type="Proteomes" id="UP000438448"/>
    </source>
</evidence>